<comment type="similarity">
    <text evidence="2 4">Belongs to the amidinotransferase family.</text>
</comment>
<accession>A0A8S3UG87</accession>
<evidence type="ECO:0000256" key="1">
    <source>
        <dbReference type="ARBA" id="ARBA00004858"/>
    </source>
</evidence>
<dbReference type="AlphaFoldDB" id="A0A8S3UG87"/>
<evidence type="ECO:0000256" key="3">
    <source>
        <dbReference type="ARBA" id="ARBA00022679"/>
    </source>
</evidence>
<dbReference type="Gene3D" id="3.75.10.10">
    <property type="entry name" value="L-arginine/glycine Amidinotransferase, Chain A"/>
    <property type="match status" value="1"/>
</dbReference>
<dbReference type="GO" id="GO:0005743">
    <property type="term" value="C:mitochondrial inner membrane"/>
    <property type="evidence" value="ECO:0007669"/>
    <property type="project" value="UniProtKB-SubCell"/>
</dbReference>
<comment type="subcellular location">
    <subcellularLocation>
        <location evidence="4">Mitochondrion inner membrane</location>
    </subcellularLocation>
</comment>
<reference evidence="6" key="1">
    <citation type="submission" date="2021-03" db="EMBL/GenBank/DDBJ databases">
        <authorList>
            <person name="Bekaert M."/>
        </authorList>
    </citation>
    <scope>NUCLEOTIDE SEQUENCE</scope>
</reference>
<keyword evidence="3 4" id="KW-0808">Transferase</keyword>
<dbReference type="Gene3D" id="2.60.120.40">
    <property type="match status" value="1"/>
</dbReference>
<feature type="domain" description="C1q" evidence="5">
    <location>
        <begin position="160"/>
        <end position="232"/>
    </location>
</feature>
<dbReference type="EC" id="2.1.4.1" evidence="4"/>
<dbReference type="Proteomes" id="UP000683360">
    <property type="component" value="Unassembled WGS sequence"/>
</dbReference>
<keyword evidence="7" id="KW-1185">Reference proteome</keyword>
<keyword evidence="4" id="KW-0472">Membrane</keyword>
<dbReference type="GO" id="GO:0005758">
    <property type="term" value="C:mitochondrial intermembrane space"/>
    <property type="evidence" value="ECO:0007669"/>
    <property type="project" value="TreeGrafter"/>
</dbReference>
<comment type="pathway">
    <text evidence="1 4">Amine and polyamine biosynthesis; creatine biosynthesis; creatine from L-arginine and glycine: step 1/2.</text>
</comment>
<comment type="caution">
    <text evidence="6">The sequence shown here is derived from an EMBL/GenBank/DDBJ whole genome shotgun (WGS) entry which is preliminary data.</text>
</comment>
<evidence type="ECO:0000313" key="7">
    <source>
        <dbReference type="Proteomes" id="UP000683360"/>
    </source>
</evidence>
<comment type="subunit">
    <text evidence="4">Homodimer.</text>
</comment>
<protein>
    <recommendedName>
        <fullName evidence="4">Glycine amidinotransferase</fullName>
        <ecNumber evidence="4">2.1.4.1</ecNumber>
    </recommendedName>
    <alternativeName>
        <fullName evidence="4">L-arginine:glycine amidinotransferase</fullName>
    </alternativeName>
</protein>
<dbReference type="SUPFAM" id="SSF55909">
    <property type="entry name" value="Pentein"/>
    <property type="match status" value="1"/>
</dbReference>
<dbReference type="PANTHER" id="PTHR10488">
    <property type="entry name" value="GLYCINE AMIDINOTRANSFERASE, MITOCHONDRIAL"/>
    <property type="match status" value="1"/>
</dbReference>
<dbReference type="InterPro" id="IPR033195">
    <property type="entry name" value="AmidinoTrfase"/>
</dbReference>
<dbReference type="SUPFAM" id="SSF49842">
    <property type="entry name" value="TNF-like"/>
    <property type="match status" value="1"/>
</dbReference>
<dbReference type="GO" id="GO:0006601">
    <property type="term" value="P:creatine biosynthetic process"/>
    <property type="evidence" value="ECO:0007669"/>
    <property type="project" value="UniProtKB-UniRule"/>
</dbReference>
<evidence type="ECO:0000259" key="5">
    <source>
        <dbReference type="PROSITE" id="PS50871"/>
    </source>
</evidence>
<keyword evidence="4" id="KW-0999">Mitochondrion inner membrane</keyword>
<keyword evidence="4" id="KW-0496">Mitochondrion</keyword>
<dbReference type="GO" id="GO:0015068">
    <property type="term" value="F:glycine amidinotransferase activity"/>
    <property type="evidence" value="ECO:0007669"/>
    <property type="project" value="UniProtKB-UniRule"/>
</dbReference>
<dbReference type="OrthoDB" id="6118592at2759"/>
<dbReference type="InterPro" id="IPR001073">
    <property type="entry name" value="C1q_dom"/>
</dbReference>
<comment type="function">
    <text evidence="4">Catalyzes the biosynthesis of guanidinoacetate, the immediate precursor of creatine. Creatine plays a vital role in energy metabolism in muscle tissues. May play a role in embryonic and central nervous system development.</text>
</comment>
<evidence type="ECO:0000256" key="2">
    <source>
        <dbReference type="ARBA" id="ARBA00006943"/>
    </source>
</evidence>
<dbReference type="PROSITE" id="PS50871">
    <property type="entry name" value="C1Q"/>
    <property type="match status" value="1"/>
</dbReference>
<dbReference type="Pfam" id="PF00386">
    <property type="entry name" value="C1q"/>
    <property type="match status" value="1"/>
</dbReference>
<gene>
    <name evidence="6" type="ORF">MEDL_57282</name>
</gene>
<comment type="catalytic activity">
    <reaction evidence="4">
        <text>L-arginine + glycine = guanidinoacetate + L-ornithine</text>
        <dbReference type="Rhea" id="RHEA:13201"/>
        <dbReference type="ChEBI" id="CHEBI:32682"/>
        <dbReference type="ChEBI" id="CHEBI:46911"/>
        <dbReference type="ChEBI" id="CHEBI:57305"/>
        <dbReference type="ChEBI" id="CHEBI:57742"/>
        <dbReference type="EC" id="2.1.4.1"/>
    </reaction>
</comment>
<evidence type="ECO:0000313" key="6">
    <source>
        <dbReference type="EMBL" id="CAG2245249.1"/>
    </source>
</evidence>
<organism evidence="6 7">
    <name type="scientific">Mytilus edulis</name>
    <name type="common">Blue mussel</name>
    <dbReference type="NCBI Taxonomy" id="6550"/>
    <lineage>
        <taxon>Eukaryota</taxon>
        <taxon>Metazoa</taxon>
        <taxon>Spiralia</taxon>
        <taxon>Lophotrochozoa</taxon>
        <taxon>Mollusca</taxon>
        <taxon>Bivalvia</taxon>
        <taxon>Autobranchia</taxon>
        <taxon>Pteriomorphia</taxon>
        <taxon>Mytilida</taxon>
        <taxon>Mytiloidea</taxon>
        <taxon>Mytilidae</taxon>
        <taxon>Mytilinae</taxon>
        <taxon>Mytilus</taxon>
    </lineage>
</organism>
<dbReference type="EMBL" id="CAJPWZ010002763">
    <property type="protein sequence ID" value="CAG2245249.1"/>
    <property type="molecule type" value="Genomic_DNA"/>
</dbReference>
<proteinExistence type="inferred from homology"/>
<dbReference type="InterPro" id="IPR008983">
    <property type="entry name" value="Tumour_necrosis_fac-like_dom"/>
</dbReference>
<name>A0A8S3UG87_MYTED</name>
<evidence type="ECO:0000256" key="4">
    <source>
        <dbReference type="RuleBase" id="RU367092"/>
    </source>
</evidence>
<sequence>MCRHVRVADLSIIITVTDDTKKSYGSTRLLVNSHNEWDPLEEIILGVPDFWTILNDYFEKDEDMLWTMAPKPTMSENMYNSDFPFDTNCQERKDWIQNYKYVINEAEPILDAPFPNSMVVPESCESSAWLSINLLMVGPDKAIVEETEIPTINFLESLDQKKITLCFYARLSSSIYLNIYSVVKFDEVVINEGNHYNSGDGIFVAPITGVDQFSWMTLTDVVIDTLGISIGL</sequence>
<dbReference type="PANTHER" id="PTHR10488:SF1">
    <property type="entry name" value="GLYCINE AMIDINOTRANSFERASE, MITOCHONDRIAL"/>
    <property type="match status" value="1"/>
</dbReference>